<organism evidence="1 2">
    <name type="scientific">Stylosanthes scabra</name>
    <dbReference type="NCBI Taxonomy" id="79078"/>
    <lineage>
        <taxon>Eukaryota</taxon>
        <taxon>Viridiplantae</taxon>
        <taxon>Streptophyta</taxon>
        <taxon>Embryophyta</taxon>
        <taxon>Tracheophyta</taxon>
        <taxon>Spermatophyta</taxon>
        <taxon>Magnoliopsida</taxon>
        <taxon>eudicotyledons</taxon>
        <taxon>Gunneridae</taxon>
        <taxon>Pentapetalae</taxon>
        <taxon>rosids</taxon>
        <taxon>fabids</taxon>
        <taxon>Fabales</taxon>
        <taxon>Fabaceae</taxon>
        <taxon>Papilionoideae</taxon>
        <taxon>50 kb inversion clade</taxon>
        <taxon>dalbergioids sensu lato</taxon>
        <taxon>Dalbergieae</taxon>
        <taxon>Pterocarpus clade</taxon>
        <taxon>Stylosanthes</taxon>
    </lineage>
</organism>
<proteinExistence type="predicted"/>
<evidence type="ECO:0000313" key="2">
    <source>
        <dbReference type="Proteomes" id="UP001341840"/>
    </source>
</evidence>
<accession>A0ABU6T9R1</accession>
<comment type="caution">
    <text evidence="1">The sequence shown here is derived from an EMBL/GenBank/DDBJ whole genome shotgun (WGS) entry which is preliminary data.</text>
</comment>
<dbReference type="EMBL" id="JASCZI010090713">
    <property type="protein sequence ID" value="MED6145442.1"/>
    <property type="molecule type" value="Genomic_DNA"/>
</dbReference>
<protein>
    <submittedName>
        <fullName evidence="1">Uncharacterized protein</fullName>
    </submittedName>
</protein>
<reference evidence="1 2" key="1">
    <citation type="journal article" date="2023" name="Plants (Basel)">
        <title>Bridging the Gap: Combining Genomics and Transcriptomics Approaches to Understand Stylosanthes scabra, an Orphan Legume from the Brazilian Caatinga.</title>
        <authorList>
            <person name="Ferreira-Neto J.R.C."/>
            <person name="da Silva M.D."/>
            <person name="Binneck E."/>
            <person name="de Melo N.F."/>
            <person name="da Silva R.H."/>
            <person name="de Melo A.L.T.M."/>
            <person name="Pandolfi V."/>
            <person name="Bustamante F.O."/>
            <person name="Brasileiro-Vidal A.C."/>
            <person name="Benko-Iseppon A.M."/>
        </authorList>
    </citation>
    <scope>NUCLEOTIDE SEQUENCE [LARGE SCALE GENOMIC DNA]</scope>
    <source>
        <tissue evidence="1">Leaves</tissue>
    </source>
</reference>
<gene>
    <name evidence="1" type="ORF">PIB30_025268</name>
</gene>
<evidence type="ECO:0000313" key="1">
    <source>
        <dbReference type="EMBL" id="MED6145442.1"/>
    </source>
</evidence>
<keyword evidence="2" id="KW-1185">Reference proteome</keyword>
<sequence>MREVSSKSNPKETTHVELMILQDIKKVGSGSHRVQDVQHEHFHCCRKLHEVKDNKNDFGAGILEQLLTQYPIGGSQVEGDWVTFFALTKSTKCGGIGRRKGRPQRDADQN</sequence>
<dbReference type="Proteomes" id="UP001341840">
    <property type="component" value="Unassembled WGS sequence"/>
</dbReference>
<name>A0ABU6T9R1_9FABA</name>